<protein>
    <submittedName>
        <fullName evidence="4">Uncharacterized protein</fullName>
    </submittedName>
</protein>
<dbReference type="Gene3D" id="3.40.50.720">
    <property type="entry name" value="NAD(P)-binding Rossmann-like Domain"/>
    <property type="match status" value="1"/>
</dbReference>
<dbReference type="PRINTS" id="PR00081">
    <property type="entry name" value="GDHRDH"/>
</dbReference>
<reference evidence="5" key="1">
    <citation type="journal article" date="2015" name="BMC Genomics">
        <title>Genomic and transcriptomic analysis of the endophytic fungus Pestalotiopsis fici reveals its lifestyle and high potential for synthesis of natural products.</title>
        <authorList>
            <person name="Wang X."/>
            <person name="Zhang X."/>
            <person name="Liu L."/>
            <person name="Xiang M."/>
            <person name="Wang W."/>
            <person name="Sun X."/>
            <person name="Che Y."/>
            <person name="Guo L."/>
            <person name="Liu G."/>
            <person name="Guo L."/>
            <person name="Wang C."/>
            <person name="Yin W.B."/>
            <person name="Stadler M."/>
            <person name="Zhang X."/>
            <person name="Liu X."/>
        </authorList>
    </citation>
    <scope>NUCLEOTIDE SEQUENCE [LARGE SCALE GENOMIC DNA]</scope>
    <source>
        <strain evidence="5">W106-1 / CGMCC3.15140</strain>
    </source>
</reference>
<evidence type="ECO:0000256" key="1">
    <source>
        <dbReference type="ARBA" id="ARBA00006484"/>
    </source>
</evidence>
<keyword evidence="2" id="KW-0560">Oxidoreductase</keyword>
<dbReference type="OrthoDB" id="37659at2759"/>
<evidence type="ECO:0000256" key="3">
    <source>
        <dbReference type="RuleBase" id="RU000363"/>
    </source>
</evidence>
<keyword evidence="5" id="KW-1185">Reference proteome</keyword>
<evidence type="ECO:0000313" key="5">
    <source>
        <dbReference type="Proteomes" id="UP000030651"/>
    </source>
</evidence>
<dbReference type="HOGENOM" id="CLU_010194_13_1_1"/>
<dbReference type="AlphaFoldDB" id="W3XC00"/>
<dbReference type="InParanoid" id="W3XC00"/>
<comment type="similarity">
    <text evidence="1 3">Belongs to the short-chain dehydrogenases/reductases (SDR) family.</text>
</comment>
<dbReference type="PANTHER" id="PTHR44229:SF4">
    <property type="entry name" value="15-HYDROXYPROSTAGLANDIN DEHYDROGENASE [NAD(+)]"/>
    <property type="match status" value="1"/>
</dbReference>
<gene>
    <name evidence="4" type="ORF">PFICI_05425</name>
</gene>
<dbReference type="PANTHER" id="PTHR44229">
    <property type="entry name" value="15-HYDROXYPROSTAGLANDIN DEHYDROGENASE [NAD(+)]"/>
    <property type="match status" value="1"/>
</dbReference>
<organism evidence="4 5">
    <name type="scientific">Pestalotiopsis fici (strain W106-1 / CGMCC3.15140)</name>
    <dbReference type="NCBI Taxonomy" id="1229662"/>
    <lineage>
        <taxon>Eukaryota</taxon>
        <taxon>Fungi</taxon>
        <taxon>Dikarya</taxon>
        <taxon>Ascomycota</taxon>
        <taxon>Pezizomycotina</taxon>
        <taxon>Sordariomycetes</taxon>
        <taxon>Xylariomycetidae</taxon>
        <taxon>Amphisphaeriales</taxon>
        <taxon>Sporocadaceae</taxon>
        <taxon>Pestalotiopsis</taxon>
    </lineage>
</organism>
<dbReference type="OMA" id="QKDRMVD"/>
<dbReference type="GO" id="GO:0005737">
    <property type="term" value="C:cytoplasm"/>
    <property type="evidence" value="ECO:0007669"/>
    <property type="project" value="TreeGrafter"/>
</dbReference>
<dbReference type="SUPFAM" id="SSF51735">
    <property type="entry name" value="NAD(P)-binding Rossmann-fold domains"/>
    <property type="match status" value="1"/>
</dbReference>
<accession>W3XC00</accession>
<name>W3XC00_PESFW</name>
<dbReference type="InterPro" id="IPR036291">
    <property type="entry name" value="NAD(P)-bd_dom_sf"/>
</dbReference>
<dbReference type="EMBL" id="KI912111">
    <property type="protein sequence ID" value="ETS83549.1"/>
    <property type="molecule type" value="Genomic_DNA"/>
</dbReference>
<dbReference type="GO" id="GO:0016616">
    <property type="term" value="F:oxidoreductase activity, acting on the CH-OH group of donors, NAD or NADP as acceptor"/>
    <property type="evidence" value="ECO:0007669"/>
    <property type="project" value="TreeGrafter"/>
</dbReference>
<dbReference type="KEGG" id="pfy:PFICI_05425"/>
<evidence type="ECO:0000313" key="4">
    <source>
        <dbReference type="EMBL" id="ETS83549.1"/>
    </source>
</evidence>
<dbReference type="InterPro" id="IPR002347">
    <property type="entry name" value="SDR_fam"/>
</dbReference>
<dbReference type="eggNOG" id="KOG4169">
    <property type="taxonomic scope" value="Eukaryota"/>
</dbReference>
<dbReference type="RefSeq" id="XP_007832197.1">
    <property type="nucleotide sequence ID" value="XM_007834006.1"/>
</dbReference>
<dbReference type="Pfam" id="PF00106">
    <property type="entry name" value="adh_short"/>
    <property type="match status" value="1"/>
</dbReference>
<dbReference type="GeneID" id="19270438"/>
<dbReference type="Proteomes" id="UP000030651">
    <property type="component" value="Unassembled WGS sequence"/>
</dbReference>
<evidence type="ECO:0000256" key="2">
    <source>
        <dbReference type="ARBA" id="ARBA00023002"/>
    </source>
</evidence>
<sequence>MSETFTVQTSELTNIRDKVVLITGGSSGIGLATAQLVLSLADTNRVAILDRAAAPASLTSSNNSDRVLFHQCDLTSWTAQRAGFDAAVAKFGRIDFVVANVGLNEKGVQFFSDELDGDGKLKEPDRSVLDVTFTANADTVKLAIHHLRSNKNGGGIIMISSFAGYLGNAGAPYYNASKHAIVGLLRSLKPEVPKVGVAISVVAPAITSTPMLGSLDGNVTPAQAEARLTNLGVLVNRVESVALAVAHLINLGADSNGMGILVQGDRMRDVEKGYAKSRSTLLGKEMLDMFRQGSGKELYPRLKIEAKI</sequence>
<dbReference type="PRINTS" id="PR00080">
    <property type="entry name" value="SDRFAMILY"/>
</dbReference>
<proteinExistence type="inferred from homology"/>